<organism evidence="1 2">
    <name type="scientific">Erwinia phage Faunus</name>
    <dbReference type="NCBI Taxonomy" id="2182346"/>
    <lineage>
        <taxon>Viruses</taxon>
        <taxon>Duplodnaviria</taxon>
        <taxon>Heunggongvirae</taxon>
        <taxon>Uroviricota</taxon>
        <taxon>Caudoviricetes</taxon>
        <taxon>Chaseviridae</taxon>
        <taxon>Cleopatravirinae</taxon>
        <taxon>Faunusvirus</taxon>
        <taxon>Faunusvirus faunus</taxon>
    </lineage>
</organism>
<dbReference type="GeneID" id="54992659"/>
<accession>A0A2U8UWI5</accession>
<evidence type="ECO:0000313" key="1">
    <source>
        <dbReference type="EMBL" id="AWN08615.1"/>
    </source>
</evidence>
<evidence type="ECO:0008006" key="3">
    <source>
        <dbReference type="Google" id="ProtNLM"/>
    </source>
</evidence>
<dbReference type="EMBL" id="MH191398">
    <property type="protein sequence ID" value="AWN08615.1"/>
    <property type="molecule type" value="Genomic_DNA"/>
</dbReference>
<evidence type="ECO:0000313" key="2">
    <source>
        <dbReference type="Proteomes" id="UP000246222"/>
    </source>
</evidence>
<keyword evidence="2" id="KW-1185">Reference proteome</keyword>
<proteinExistence type="predicted"/>
<protein>
    <recommendedName>
        <fullName evidence="3">I-spanin</fullName>
    </recommendedName>
</protein>
<dbReference type="Proteomes" id="UP000246222">
    <property type="component" value="Segment"/>
</dbReference>
<dbReference type="KEGG" id="vg:54992659"/>
<name>A0A2U8UWI5_9CAUD</name>
<sequence length="86" mass="9601">MLAKFKTALVVLLTALVALVVAYFKGRSSGKEEVKQEVREEHNKAVDEVATQRVENVKVLTDVQKKVINSSDSVVDKELSDKWTRG</sequence>
<dbReference type="RefSeq" id="YP_009802125.1">
    <property type="nucleotide sequence ID" value="NC_047978.1"/>
</dbReference>
<reference evidence="1 2" key="1">
    <citation type="submission" date="2018-04" db="EMBL/GenBank/DDBJ databases">
        <title>Phage therapy in agriculture - a green tech approach to combat plant pathogenic bacteria.</title>
        <authorList>
            <person name="Djurhuus A.M."/>
            <person name="Carstens A.B."/>
            <person name="Hansen L.H."/>
        </authorList>
    </citation>
    <scope>NUCLEOTIDE SEQUENCE [LARGE SCALE GENOMIC DNA]</scope>
</reference>